<evidence type="ECO:0000313" key="1">
    <source>
        <dbReference type="EMBL" id="MDU9001263.1"/>
    </source>
</evidence>
<reference evidence="1 2" key="1">
    <citation type="submission" date="2023-02" db="EMBL/GenBank/DDBJ databases">
        <authorList>
            <person name="Maleckis M."/>
        </authorList>
    </citation>
    <scope>NUCLEOTIDE SEQUENCE [LARGE SCALE GENOMIC DNA]</scope>
    <source>
        <strain evidence="1 2">P8-A2</strain>
        <plasmid evidence="1">unnamed1</plasmid>
    </source>
</reference>
<dbReference type="RefSeq" id="WP_266944088.1">
    <property type="nucleotide sequence ID" value="NZ_JAPEMK010000002.1"/>
</dbReference>
<protein>
    <recommendedName>
        <fullName evidence="3">Toprim domain-containing protein</fullName>
    </recommendedName>
</protein>
<accession>A0ABU3V511</accession>
<geneLocation type="plasmid" evidence="1">
    <name>unnamed1</name>
</geneLocation>
<comment type="caution">
    <text evidence="1">The sequence shown here is derived from an EMBL/GenBank/DDBJ whole genome shotgun (WGS) entry which is preliminary data.</text>
</comment>
<evidence type="ECO:0000313" key="2">
    <source>
        <dbReference type="Proteomes" id="UP001257627"/>
    </source>
</evidence>
<gene>
    <name evidence="1" type="ORF">PU648_55265</name>
</gene>
<sequence length="123" mass="12879">MTVADDPDLPRLCAEALDDVHAQSSAHAPVVVLTEGHSDVAILEPALGLLYPHLTGLVRFMDYNNSPRGGAGSLVSTVRAFAAAGISNPVVALFDNDTGALEALRPWTDAPCPATSRSCNARR</sequence>
<dbReference type="Proteomes" id="UP001257627">
    <property type="component" value="Unassembled WGS sequence"/>
</dbReference>
<dbReference type="EMBL" id="JARAKF010000003">
    <property type="protein sequence ID" value="MDU9001263.1"/>
    <property type="molecule type" value="Genomic_DNA"/>
</dbReference>
<proteinExistence type="predicted"/>
<keyword evidence="2" id="KW-1185">Reference proteome</keyword>
<organism evidence="1 2">
    <name type="scientific">Streptomyces mirabilis</name>
    <dbReference type="NCBI Taxonomy" id="68239"/>
    <lineage>
        <taxon>Bacteria</taxon>
        <taxon>Bacillati</taxon>
        <taxon>Actinomycetota</taxon>
        <taxon>Actinomycetes</taxon>
        <taxon>Kitasatosporales</taxon>
        <taxon>Streptomycetaceae</taxon>
        <taxon>Streptomyces</taxon>
    </lineage>
</organism>
<evidence type="ECO:0008006" key="3">
    <source>
        <dbReference type="Google" id="ProtNLM"/>
    </source>
</evidence>
<name>A0ABU3V511_9ACTN</name>
<keyword evidence="1" id="KW-0614">Plasmid</keyword>